<dbReference type="Gene3D" id="3.40.50.10910">
    <property type="entry name" value="Amidohydrolase"/>
    <property type="match status" value="1"/>
</dbReference>
<comment type="similarity">
    <text evidence="1">Belongs to the TolB family.</text>
</comment>
<sequence>MSRFTARISSLALSIALVAGAGHQAFAEENTAKTPEKNKAEKWSVNNPQGEFSTAKIDVRQGTWMNVDISPDGKTLVFDLLGDIYTLPVDGGEATALMTDIAWQMQPRFSPDGQHIAFTSDEDGGDNLWIMKADGSAGKAVSSETFRLLNSPAWSPDGNYIVGRKHFTGSRSLGAGEVWMYHKTGGNGVMLTKRPNEQKDLGEPAFSHDGKYVYFSQDATPGKTFHYSKDSEKGIYKIKRLELETGEIKVVVSGKGGAIRPVPSPDGKYLAYISRDDFQSNLYLYDLKSGEESLIFENLDRDMQETWAIHGVYPNMAWLPNSAGMVFWSGGQINKLDLESKKTTVIPFHVKTEKKIQTALRFQQDIDQDNFDVKMLRDIEISPDGRKVVYESMGHIYIRNIADGKVKGKAKRLTKQKSHFELNPSFSRDGRTVVYSTWNDKQLGEIRTVSSRGGKSRLLTEEPGKYIEPSFSPDGKTVVFRKVSGGYITDPTWGLNSGVYTVSVKDGTPKLVTESGLLPHFGAKNDRVYVLRNGEKPQLVKINLNHSSNAEKEQALYQGKFATEFKVSPDGKYLAFAERFKVFVTPFVERGQVIDIGPKAKNLPVKKLSLRAGEGINWNGESNELYWSLGPDLYQASVGGLFDITDTKALAKTDVESNDVDSSEEQTKAETTPEPLKTYLGFKAKADKPSGRVAFVGGKVITMEGEQIIENGVVVVEGNKIIAVGKNGQVDIPSNAKVIDVTGKSIMPGLIDAHAHGPQGSNEIIPQQNWKNYAGLALGVTTVHDPSNDTTEFFAASEMQKAGDIVGPRLFSTGSILYGATIAGYTSHVDSLDDAKFHIERLKKAGVFSVKSYNQPRRNQRQQMIQAAREAQILVVPEGGSLLQHNLSMIIDGHTTLEHSISTAKIYDDIKQLWSQSEMAYTPTMGVAYGGISGEHFWYDTTDVWKHPRLSQYVPSEFLDPRSMRRTKAPHHHYNHINVAKVAKELQDLGVVVNSGGHGQREGLAMHWEMWMMAQGGMTPLNAIRTATIAPAHTLGLDSQLGSIKVGKLADILVVDGDVSKDIRLSDKVIYTMVNGRLYNSETMNEVGNYDNKRAKFYFEK</sequence>
<keyword evidence="3" id="KW-0732">Signal</keyword>
<dbReference type="EMBL" id="CP020465">
    <property type="protein sequence ID" value="ASP47526.1"/>
    <property type="molecule type" value="Genomic_DNA"/>
</dbReference>
<accession>A0A222G6K0</accession>
<evidence type="ECO:0000313" key="6">
    <source>
        <dbReference type="Proteomes" id="UP000202259"/>
    </source>
</evidence>
<dbReference type="SUPFAM" id="SSF82171">
    <property type="entry name" value="DPP6 N-terminal domain-like"/>
    <property type="match status" value="2"/>
</dbReference>
<feature type="region of interest" description="Disordered" evidence="2">
    <location>
        <begin position="654"/>
        <end position="673"/>
    </location>
</feature>
<feature type="domain" description="Amidohydrolase-related" evidence="4">
    <location>
        <begin position="746"/>
        <end position="1078"/>
    </location>
</feature>
<dbReference type="Gene3D" id="1.20.58.520">
    <property type="entry name" value="Amidohydrolase"/>
    <property type="match status" value="1"/>
</dbReference>
<evidence type="ECO:0000256" key="2">
    <source>
        <dbReference type="SAM" id="MobiDB-lite"/>
    </source>
</evidence>
<reference evidence="5 6" key="1">
    <citation type="submission" date="2017-08" db="EMBL/GenBank/DDBJ databases">
        <title>Complete genome of Colwellia sp. NB097-1, a psychrophile bacterium ioslated from Bering Sea.</title>
        <authorList>
            <person name="Chen X."/>
        </authorList>
    </citation>
    <scope>NUCLEOTIDE SEQUENCE [LARGE SCALE GENOMIC DNA]</scope>
    <source>
        <strain evidence="5 6">NB097-1</strain>
    </source>
</reference>
<keyword evidence="6" id="KW-1185">Reference proteome</keyword>
<feature type="chain" id="PRO_5012262420" evidence="3">
    <location>
        <begin position="28"/>
        <end position="1101"/>
    </location>
</feature>
<evidence type="ECO:0000256" key="1">
    <source>
        <dbReference type="ARBA" id="ARBA00009820"/>
    </source>
</evidence>
<dbReference type="PANTHER" id="PTHR36842">
    <property type="entry name" value="PROTEIN TOLB HOMOLOG"/>
    <property type="match status" value="1"/>
</dbReference>
<dbReference type="KEGG" id="cber:B5D82_07020"/>
<dbReference type="Gene3D" id="2.30.40.10">
    <property type="entry name" value="Urease, subunit C, domain 1"/>
    <property type="match status" value="1"/>
</dbReference>
<dbReference type="InterPro" id="IPR032466">
    <property type="entry name" value="Metal_Hydrolase"/>
</dbReference>
<evidence type="ECO:0000313" key="5">
    <source>
        <dbReference type="EMBL" id="ASP47526.1"/>
    </source>
</evidence>
<gene>
    <name evidence="5" type="ORF">B5D82_07020</name>
</gene>
<dbReference type="InterPro" id="IPR011042">
    <property type="entry name" value="6-blade_b-propeller_TolB-like"/>
</dbReference>
<dbReference type="Pfam" id="PF07676">
    <property type="entry name" value="PD40"/>
    <property type="match status" value="5"/>
</dbReference>
<evidence type="ECO:0000259" key="4">
    <source>
        <dbReference type="Pfam" id="PF01979"/>
    </source>
</evidence>
<dbReference type="PANTHER" id="PTHR36842:SF1">
    <property type="entry name" value="PROTEIN TOLB"/>
    <property type="match status" value="1"/>
</dbReference>
<keyword evidence="5" id="KW-0378">Hydrolase</keyword>
<dbReference type="InterPro" id="IPR006680">
    <property type="entry name" value="Amidohydro-rel"/>
</dbReference>
<dbReference type="SUPFAM" id="SSF51338">
    <property type="entry name" value="Composite domain of metallo-dependent hydrolases"/>
    <property type="match status" value="1"/>
</dbReference>
<protein>
    <submittedName>
        <fullName evidence="5">Amidohydrolase</fullName>
    </submittedName>
</protein>
<dbReference type="Proteomes" id="UP000202259">
    <property type="component" value="Chromosome"/>
</dbReference>
<dbReference type="InterPro" id="IPR011059">
    <property type="entry name" value="Metal-dep_hydrolase_composite"/>
</dbReference>
<organism evidence="5 6">
    <name type="scientific">Cognaticolwellia beringensis</name>
    <dbReference type="NCBI Taxonomy" id="1967665"/>
    <lineage>
        <taxon>Bacteria</taxon>
        <taxon>Pseudomonadati</taxon>
        <taxon>Pseudomonadota</taxon>
        <taxon>Gammaproteobacteria</taxon>
        <taxon>Alteromonadales</taxon>
        <taxon>Colwelliaceae</taxon>
        <taxon>Cognaticolwellia</taxon>
    </lineage>
</organism>
<dbReference type="Pfam" id="PF01979">
    <property type="entry name" value="Amidohydro_1"/>
    <property type="match status" value="1"/>
</dbReference>
<dbReference type="SUPFAM" id="SSF51556">
    <property type="entry name" value="Metallo-dependent hydrolases"/>
    <property type="match status" value="1"/>
</dbReference>
<dbReference type="RefSeq" id="WP_081150242.1">
    <property type="nucleotide sequence ID" value="NZ_CP020465.1"/>
</dbReference>
<feature type="signal peptide" evidence="3">
    <location>
        <begin position="1"/>
        <end position="27"/>
    </location>
</feature>
<evidence type="ECO:0000256" key="3">
    <source>
        <dbReference type="SAM" id="SignalP"/>
    </source>
</evidence>
<dbReference type="InterPro" id="IPR011659">
    <property type="entry name" value="WD40"/>
</dbReference>
<proteinExistence type="inferred from homology"/>
<name>A0A222G6K0_9GAMM</name>
<dbReference type="AlphaFoldDB" id="A0A222G6K0"/>
<dbReference type="GO" id="GO:0016810">
    <property type="term" value="F:hydrolase activity, acting on carbon-nitrogen (but not peptide) bonds"/>
    <property type="evidence" value="ECO:0007669"/>
    <property type="project" value="InterPro"/>
</dbReference>
<dbReference type="Gene3D" id="2.120.10.30">
    <property type="entry name" value="TolB, C-terminal domain"/>
    <property type="match status" value="3"/>
</dbReference>
<dbReference type="OrthoDB" id="9758793at2"/>
<dbReference type="Gene3D" id="3.30.110.90">
    <property type="entry name" value="Amidohydrolase"/>
    <property type="match status" value="1"/>
</dbReference>